<reference evidence="2" key="1">
    <citation type="submission" date="2021-12" db="EMBL/GenBank/DDBJ databases">
        <authorList>
            <person name="Zaccaron A."/>
            <person name="Stergiopoulos I."/>
        </authorList>
    </citation>
    <scope>NUCLEOTIDE SEQUENCE</scope>
    <source>
        <strain evidence="2">Race5_Kim</strain>
    </source>
</reference>
<gene>
    <name evidence="2" type="ORF">CLAFUR5_13294</name>
</gene>
<feature type="compositionally biased region" description="Polar residues" evidence="1">
    <location>
        <begin position="256"/>
        <end position="280"/>
    </location>
</feature>
<reference evidence="2" key="2">
    <citation type="journal article" date="2022" name="Microb. Genom.">
        <title>A chromosome-scale genome assembly of the tomato pathogen Cladosporium fulvum reveals a compartmentalized genome architecture and the presence of a dispensable chromosome.</title>
        <authorList>
            <person name="Zaccaron A.Z."/>
            <person name="Chen L.H."/>
            <person name="Samaras A."/>
            <person name="Stergiopoulos I."/>
        </authorList>
    </citation>
    <scope>NUCLEOTIDE SEQUENCE</scope>
    <source>
        <strain evidence="2">Race5_Kim</strain>
    </source>
</reference>
<feature type="compositionally biased region" description="Basic residues" evidence="1">
    <location>
        <begin position="161"/>
        <end position="175"/>
    </location>
</feature>
<feature type="region of interest" description="Disordered" evidence="1">
    <location>
        <begin position="143"/>
        <end position="201"/>
    </location>
</feature>
<accession>A0A9Q8PKI4</accession>
<dbReference type="RefSeq" id="XP_047768463.1">
    <property type="nucleotide sequence ID" value="XM_047912442.1"/>
</dbReference>
<sequence>MAFEDLPVYQPPASITAKTIKQPFGALMPVTTPKSNSTPSTQPRDRNLKLIDRMEEAQGKYRGVNAILEAASAIDARESNARFSPLKNDPSPSFGNPRVPASDPYHGIDLLLKAAGMLEARERQEAAKRQEAAERQKAFERLKAADSWEGPAAPVVEKQVAKKNKGAKKGKRQPKQGREAPSMWDVEDQQEETEPLKKDPLLKEAPWELVFHVQPEVQANAKPADGTMRQDTPMSDYQPPEATTQDLSSPSSSSSTVAASENQSQRSRSTKSGSVATSAPSKKRKTGVGKQTASSPKKPRTGSAASRKWTEEEEEEELIGLRNPARAGGAVPYKQVARILNRGSTTACRIRLHYLMVNGRLPWTQDEEQKAVRQESDEGRR</sequence>
<feature type="compositionally biased region" description="Polar residues" evidence="1">
    <location>
        <begin position="32"/>
        <end position="42"/>
    </location>
</feature>
<feature type="region of interest" description="Disordered" evidence="1">
    <location>
        <begin position="213"/>
        <end position="323"/>
    </location>
</feature>
<protein>
    <recommendedName>
        <fullName evidence="4">Myb-like domain-containing protein</fullName>
    </recommendedName>
</protein>
<name>A0A9Q8PKI4_PASFU</name>
<proteinExistence type="predicted"/>
<dbReference type="KEGG" id="ffu:CLAFUR5_13294"/>
<dbReference type="AlphaFoldDB" id="A0A9Q8PKI4"/>
<evidence type="ECO:0000313" key="2">
    <source>
        <dbReference type="EMBL" id="UJO24097.1"/>
    </source>
</evidence>
<feature type="region of interest" description="Disordered" evidence="1">
    <location>
        <begin position="27"/>
        <end position="47"/>
    </location>
</feature>
<organism evidence="2 3">
    <name type="scientific">Passalora fulva</name>
    <name type="common">Tomato leaf mold</name>
    <name type="synonym">Cladosporium fulvum</name>
    <dbReference type="NCBI Taxonomy" id="5499"/>
    <lineage>
        <taxon>Eukaryota</taxon>
        <taxon>Fungi</taxon>
        <taxon>Dikarya</taxon>
        <taxon>Ascomycota</taxon>
        <taxon>Pezizomycotina</taxon>
        <taxon>Dothideomycetes</taxon>
        <taxon>Dothideomycetidae</taxon>
        <taxon>Mycosphaerellales</taxon>
        <taxon>Mycosphaerellaceae</taxon>
        <taxon>Fulvia</taxon>
    </lineage>
</organism>
<evidence type="ECO:0000313" key="3">
    <source>
        <dbReference type="Proteomes" id="UP000756132"/>
    </source>
</evidence>
<evidence type="ECO:0000256" key="1">
    <source>
        <dbReference type="SAM" id="MobiDB-lite"/>
    </source>
</evidence>
<feature type="compositionally biased region" description="Polar residues" evidence="1">
    <location>
        <begin position="229"/>
        <end position="247"/>
    </location>
</feature>
<evidence type="ECO:0008006" key="4">
    <source>
        <dbReference type="Google" id="ProtNLM"/>
    </source>
</evidence>
<dbReference type="Proteomes" id="UP000756132">
    <property type="component" value="Chromosome 11"/>
</dbReference>
<dbReference type="GeneID" id="71993172"/>
<dbReference type="EMBL" id="CP090173">
    <property type="protein sequence ID" value="UJO24097.1"/>
    <property type="molecule type" value="Genomic_DNA"/>
</dbReference>
<keyword evidence="3" id="KW-1185">Reference proteome</keyword>